<protein>
    <submittedName>
        <fullName evidence="1">Uncharacterized protein</fullName>
    </submittedName>
</protein>
<evidence type="ECO:0000313" key="2">
    <source>
        <dbReference type="Proteomes" id="UP001172159"/>
    </source>
</evidence>
<sequence>VEIKGFMEHEYHYLGTLATSGRSKQHRQEDQRWFYMSSTGQRSVDFEEYPLEPGLPFPLDLVYRSDLEDIDPTSWEDDHANAEVKAEPINKDHIGEVARRMRFYDDPDVEKQPHIQAARYGHDLWRRKMLLQEMLMIDMMADSWQCYLYWLRLALIKIGKLPAPGETLVSEEHGFVVSGDELDEWAFGRGKSINDLINAMGAGQKYEQYWDTCLYVVAQAWVALR</sequence>
<proteinExistence type="predicted"/>
<dbReference type="AlphaFoldDB" id="A0AA40AEI5"/>
<name>A0AA40AEI5_9PEZI</name>
<dbReference type="Proteomes" id="UP001172159">
    <property type="component" value="Unassembled WGS sequence"/>
</dbReference>
<keyword evidence="2" id="KW-1185">Reference proteome</keyword>
<accession>A0AA40AEI5</accession>
<feature type="non-terminal residue" evidence="1">
    <location>
        <position position="225"/>
    </location>
</feature>
<organism evidence="1 2">
    <name type="scientific">Apiosordaria backusii</name>
    <dbReference type="NCBI Taxonomy" id="314023"/>
    <lineage>
        <taxon>Eukaryota</taxon>
        <taxon>Fungi</taxon>
        <taxon>Dikarya</taxon>
        <taxon>Ascomycota</taxon>
        <taxon>Pezizomycotina</taxon>
        <taxon>Sordariomycetes</taxon>
        <taxon>Sordariomycetidae</taxon>
        <taxon>Sordariales</taxon>
        <taxon>Lasiosphaeriaceae</taxon>
        <taxon>Apiosordaria</taxon>
    </lineage>
</organism>
<reference evidence="1" key="1">
    <citation type="submission" date="2023-06" db="EMBL/GenBank/DDBJ databases">
        <title>Genome-scale phylogeny and comparative genomics of the fungal order Sordariales.</title>
        <authorList>
            <consortium name="Lawrence Berkeley National Laboratory"/>
            <person name="Hensen N."/>
            <person name="Bonometti L."/>
            <person name="Westerberg I."/>
            <person name="Brannstrom I.O."/>
            <person name="Guillou S."/>
            <person name="Cros-Aarteil S."/>
            <person name="Calhoun S."/>
            <person name="Haridas S."/>
            <person name="Kuo A."/>
            <person name="Mondo S."/>
            <person name="Pangilinan J."/>
            <person name="Riley R."/>
            <person name="Labutti K."/>
            <person name="Andreopoulos B."/>
            <person name="Lipzen A."/>
            <person name="Chen C."/>
            <person name="Yanf M."/>
            <person name="Daum C."/>
            <person name="Ng V."/>
            <person name="Clum A."/>
            <person name="Steindorff A."/>
            <person name="Ohm R."/>
            <person name="Martin F."/>
            <person name="Silar P."/>
            <person name="Natvig D."/>
            <person name="Lalanne C."/>
            <person name="Gautier V."/>
            <person name="Ament-Velasquez S.L."/>
            <person name="Kruys A."/>
            <person name="Hutchinson M.I."/>
            <person name="Powell A.J."/>
            <person name="Barry K."/>
            <person name="Miller A.N."/>
            <person name="Grigoriev I.V."/>
            <person name="Debuchy R."/>
            <person name="Gladieux P."/>
            <person name="Thoren M.H."/>
            <person name="Johannesson H."/>
        </authorList>
    </citation>
    <scope>NUCLEOTIDE SEQUENCE</scope>
    <source>
        <strain evidence="1">CBS 540.89</strain>
    </source>
</reference>
<feature type="non-terminal residue" evidence="1">
    <location>
        <position position="1"/>
    </location>
</feature>
<dbReference type="EMBL" id="JAUKTV010000015">
    <property type="protein sequence ID" value="KAK0714376.1"/>
    <property type="molecule type" value="Genomic_DNA"/>
</dbReference>
<evidence type="ECO:0000313" key="1">
    <source>
        <dbReference type="EMBL" id="KAK0714376.1"/>
    </source>
</evidence>
<comment type="caution">
    <text evidence="1">The sequence shown here is derived from an EMBL/GenBank/DDBJ whole genome shotgun (WGS) entry which is preliminary data.</text>
</comment>
<gene>
    <name evidence="1" type="ORF">B0T21DRAFT_249246</name>
</gene>